<gene>
    <name evidence="3" type="ORF">AKJ09_02067</name>
</gene>
<dbReference type="KEGG" id="llu:AKJ09_02067"/>
<dbReference type="Proteomes" id="UP000064967">
    <property type="component" value="Chromosome"/>
</dbReference>
<dbReference type="InterPro" id="IPR024038">
    <property type="entry name" value="MYXO-CTERM"/>
</dbReference>
<keyword evidence="1" id="KW-0812">Transmembrane</keyword>
<feature type="transmembrane region" description="Helical" evidence="1">
    <location>
        <begin position="150"/>
        <end position="170"/>
    </location>
</feature>
<evidence type="ECO:0000256" key="1">
    <source>
        <dbReference type="SAM" id="Phobius"/>
    </source>
</evidence>
<dbReference type="AlphaFoldDB" id="A0A0K1PPF1"/>
<keyword evidence="1" id="KW-0472">Membrane</keyword>
<keyword evidence="4" id="KW-1185">Reference proteome</keyword>
<accession>A0A0K1PPF1</accession>
<feature type="signal peptide" evidence="2">
    <location>
        <begin position="1"/>
        <end position="28"/>
    </location>
</feature>
<proteinExistence type="predicted"/>
<organism evidence="3 4">
    <name type="scientific">Labilithrix luteola</name>
    <dbReference type="NCBI Taxonomy" id="1391654"/>
    <lineage>
        <taxon>Bacteria</taxon>
        <taxon>Pseudomonadati</taxon>
        <taxon>Myxococcota</taxon>
        <taxon>Polyangia</taxon>
        <taxon>Polyangiales</taxon>
        <taxon>Labilitrichaceae</taxon>
        <taxon>Labilithrix</taxon>
    </lineage>
</organism>
<sequence length="176" mass="17824">MRVMLQPARALVVALAVGSLFASRSAFAEVECPAGSTSKSEGNYKWCEPSVCDSDTQCGAGEVCRPVALCMQIGTTDPKSDAGQHLVVTQRCGPDKSCPSSTTCSDRSRCIGRDVADRMGLLTPATAGSAGTGSSAPAAKSSCGCDVPGVSGGGMTGLLFAGLGLVGGAMRRRSKR</sequence>
<reference evidence="3 4" key="1">
    <citation type="submission" date="2015-08" db="EMBL/GenBank/DDBJ databases">
        <authorList>
            <person name="Babu N.S."/>
            <person name="Beckwith C.J."/>
            <person name="Beseler K.G."/>
            <person name="Brison A."/>
            <person name="Carone J.V."/>
            <person name="Caskin T.P."/>
            <person name="Diamond M."/>
            <person name="Durham M.E."/>
            <person name="Foxe J.M."/>
            <person name="Go M."/>
            <person name="Henderson B.A."/>
            <person name="Jones I.B."/>
            <person name="McGettigan J.A."/>
            <person name="Micheletti S.J."/>
            <person name="Nasrallah M.E."/>
            <person name="Ortiz D."/>
            <person name="Piller C.R."/>
            <person name="Privatt S.R."/>
            <person name="Schneider S.L."/>
            <person name="Sharp S."/>
            <person name="Smith T.C."/>
            <person name="Stanton J.D."/>
            <person name="Ullery H.E."/>
            <person name="Wilson R.J."/>
            <person name="Serrano M.G."/>
            <person name="Buck G."/>
            <person name="Lee V."/>
            <person name="Wang Y."/>
            <person name="Carvalho R."/>
            <person name="Voegtly L."/>
            <person name="Shi R."/>
            <person name="Duckworth R."/>
            <person name="Johnson A."/>
            <person name="Loviza R."/>
            <person name="Walstead R."/>
            <person name="Shah Z."/>
            <person name="Kiflezghi M."/>
            <person name="Wade K."/>
            <person name="Ball S.L."/>
            <person name="Bradley K.W."/>
            <person name="Asai D.J."/>
            <person name="Bowman C.A."/>
            <person name="Russell D.A."/>
            <person name="Pope W.H."/>
            <person name="Jacobs-Sera D."/>
            <person name="Hendrix R.W."/>
            <person name="Hatfull G.F."/>
        </authorList>
    </citation>
    <scope>NUCLEOTIDE SEQUENCE [LARGE SCALE GENOMIC DNA]</scope>
    <source>
        <strain evidence="3 4">DSM 27648</strain>
    </source>
</reference>
<evidence type="ECO:0000313" key="4">
    <source>
        <dbReference type="Proteomes" id="UP000064967"/>
    </source>
</evidence>
<dbReference type="NCBIfam" id="TIGR03901">
    <property type="entry name" value="MYXO-CTERM"/>
    <property type="match status" value="1"/>
</dbReference>
<keyword evidence="2" id="KW-0732">Signal</keyword>
<keyword evidence="1" id="KW-1133">Transmembrane helix</keyword>
<evidence type="ECO:0000256" key="2">
    <source>
        <dbReference type="SAM" id="SignalP"/>
    </source>
</evidence>
<dbReference type="EMBL" id="CP012333">
    <property type="protein sequence ID" value="AKU95403.1"/>
    <property type="molecule type" value="Genomic_DNA"/>
</dbReference>
<evidence type="ECO:0000313" key="3">
    <source>
        <dbReference type="EMBL" id="AKU95403.1"/>
    </source>
</evidence>
<protein>
    <submittedName>
        <fullName evidence="3">Uncharacterized protein</fullName>
    </submittedName>
</protein>
<name>A0A0K1PPF1_9BACT</name>
<feature type="chain" id="PRO_5005465822" evidence="2">
    <location>
        <begin position="29"/>
        <end position="176"/>
    </location>
</feature>
<dbReference type="STRING" id="1391654.AKJ09_02067"/>